<name>A0A6J5KJG3_9CAUD</name>
<dbReference type="EMBL" id="LR796157">
    <property type="protein sequence ID" value="CAB4122244.1"/>
    <property type="molecule type" value="Genomic_DNA"/>
</dbReference>
<feature type="region of interest" description="Disordered" evidence="1">
    <location>
        <begin position="1"/>
        <end position="26"/>
    </location>
</feature>
<reference evidence="2" key="1">
    <citation type="submission" date="2020-04" db="EMBL/GenBank/DDBJ databases">
        <authorList>
            <person name="Chiriac C."/>
            <person name="Salcher M."/>
            <person name="Ghai R."/>
            <person name="Kavagutti S V."/>
        </authorList>
    </citation>
    <scope>NUCLEOTIDE SEQUENCE</scope>
</reference>
<evidence type="ECO:0000256" key="1">
    <source>
        <dbReference type="SAM" id="MobiDB-lite"/>
    </source>
</evidence>
<evidence type="ECO:0000313" key="2">
    <source>
        <dbReference type="EMBL" id="CAB4122244.1"/>
    </source>
</evidence>
<organism evidence="2">
    <name type="scientific">uncultured Caudovirales phage</name>
    <dbReference type="NCBI Taxonomy" id="2100421"/>
    <lineage>
        <taxon>Viruses</taxon>
        <taxon>Duplodnaviria</taxon>
        <taxon>Heunggongvirae</taxon>
        <taxon>Uroviricota</taxon>
        <taxon>Caudoviricetes</taxon>
        <taxon>Peduoviridae</taxon>
        <taxon>Maltschvirus</taxon>
        <taxon>Maltschvirus maltsch</taxon>
    </lineage>
</organism>
<sequence>MRIQRIITKQGHPVPKTAGNPKGPFPPEIYQKAELITEYTPLDEDTPIGGTAQNNFTEPRSFRCKLCDEVMFEHKTADHICEEVEDGEYS</sequence>
<proteinExistence type="predicted"/>
<gene>
    <name evidence="2" type="ORF">UFOVP27_122</name>
</gene>
<protein>
    <submittedName>
        <fullName evidence="2">Uncharacterized protein</fullName>
    </submittedName>
</protein>
<accession>A0A6J5KJG3</accession>